<sequence>MWPTPADMVLLKGKPRSEWVRPEPATVQEIDFYLGRVPEWYIEEKFLKNPGDFLLARGHDNKLRLSVKSNEKGNPVAHFRIEFCQTGQVRFVFYFHSVFFQFISKVNG</sequence>
<dbReference type="EMBL" id="UYRT01081157">
    <property type="protein sequence ID" value="VDN24004.1"/>
    <property type="molecule type" value="Genomic_DNA"/>
</dbReference>
<dbReference type="OrthoDB" id="26722at2759"/>
<evidence type="ECO:0000313" key="3">
    <source>
        <dbReference type="WBParaSite" id="GPUH_0001436301-mRNA-1"/>
    </source>
</evidence>
<accession>A0A183E053</accession>
<reference evidence="3" key="1">
    <citation type="submission" date="2016-06" db="UniProtKB">
        <authorList>
            <consortium name="WormBaseParasite"/>
        </authorList>
    </citation>
    <scope>IDENTIFICATION</scope>
</reference>
<keyword evidence="2" id="KW-1185">Reference proteome</keyword>
<dbReference type="SUPFAM" id="SSF55550">
    <property type="entry name" value="SH2 domain"/>
    <property type="match status" value="1"/>
</dbReference>
<organism evidence="3">
    <name type="scientific">Gongylonema pulchrum</name>
    <dbReference type="NCBI Taxonomy" id="637853"/>
    <lineage>
        <taxon>Eukaryota</taxon>
        <taxon>Metazoa</taxon>
        <taxon>Ecdysozoa</taxon>
        <taxon>Nematoda</taxon>
        <taxon>Chromadorea</taxon>
        <taxon>Rhabditida</taxon>
        <taxon>Spirurina</taxon>
        <taxon>Spiruromorpha</taxon>
        <taxon>Spiruroidea</taxon>
        <taxon>Gongylonematidae</taxon>
        <taxon>Gongylonema</taxon>
    </lineage>
</organism>
<reference evidence="1 2" key="2">
    <citation type="submission" date="2018-11" db="EMBL/GenBank/DDBJ databases">
        <authorList>
            <consortium name="Pathogen Informatics"/>
        </authorList>
    </citation>
    <scope>NUCLEOTIDE SEQUENCE [LARGE SCALE GENOMIC DNA]</scope>
</reference>
<evidence type="ECO:0000313" key="1">
    <source>
        <dbReference type="EMBL" id="VDN24004.1"/>
    </source>
</evidence>
<protein>
    <submittedName>
        <fullName evidence="3">SH2 domain-containing protein</fullName>
    </submittedName>
</protein>
<dbReference type="AlphaFoldDB" id="A0A183E053"/>
<proteinExistence type="predicted"/>
<name>A0A183E053_9BILA</name>
<dbReference type="Proteomes" id="UP000271098">
    <property type="component" value="Unassembled WGS sequence"/>
</dbReference>
<dbReference type="WBParaSite" id="GPUH_0001436301-mRNA-1">
    <property type="protein sequence ID" value="GPUH_0001436301-mRNA-1"/>
    <property type="gene ID" value="GPUH_0001436301"/>
</dbReference>
<gene>
    <name evidence="1" type="ORF">GPUH_LOCUS14344</name>
</gene>
<evidence type="ECO:0000313" key="2">
    <source>
        <dbReference type="Proteomes" id="UP000271098"/>
    </source>
</evidence>
<dbReference type="InterPro" id="IPR036860">
    <property type="entry name" value="SH2_dom_sf"/>
</dbReference>